<dbReference type="Proteomes" id="UP000044841">
    <property type="component" value="Unassembled WGS sequence"/>
</dbReference>
<gene>
    <name evidence="1" type="ORF">RSOLAG22IIIB_10083</name>
</gene>
<protein>
    <submittedName>
        <fullName evidence="1">Adenosinetriphosphatase</fullName>
    </submittedName>
</protein>
<dbReference type="Gene3D" id="3.30.40.10">
    <property type="entry name" value="Zinc/RING finger domain, C3HC4 (zinc finger)"/>
    <property type="match status" value="1"/>
</dbReference>
<evidence type="ECO:0000313" key="2">
    <source>
        <dbReference type="Proteomes" id="UP000044841"/>
    </source>
</evidence>
<proteinExistence type="predicted"/>
<reference evidence="1 2" key="1">
    <citation type="submission" date="2015-07" db="EMBL/GenBank/DDBJ databases">
        <authorList>
            <person name="Noorani M."/>
        </authorList>
    </citation>
    <scope>NUCLEOTIDE SEQUENCE [LARGE SCALE GENOMIC DNA]</scope>
    <source>
        <strain evidence="1">BBA 69670</strain>
    </source>
</reference>
<name>A0A0K6G163_9AGAM</name>
<organism evidence="1 2">
    <name type="scientific">Rhizoctonia solani</name>
    <dbReference type="NCBI Taxonomy" id="456999"/>
    <lineage>
        <taxon>Eukaryota</taxon>
        <taxon>Fungi</taxon>
        <taxon>Dikarya</taxon>
        <taxon>Basidiomycota</taxon>
        <taxon>Agaricomycotina</taxon>
        <taxon>Agaricomycetes</taxon>
        <taxon>Cantharellales</taxon>
        <taxon>Ceratobasidiaceae</taxon>
        <taxon>Rhizoctonia</taxon>
    </lineage>
</organism>
<sequence length="462" mass="52013">MMPAPNDNSFANAGERPRGTEAPKDAYCYICEDGGDMVDCSWCSNSFCYDIIGRKAENPVDEPEACISIPESMVSGDDIIFPCPQCAADRGLTSIGYFINRGARTTMRVTSRTSVAIIIYHLNSFNALARSLSEQLHAALASFYIPVACQTRLIHRGFTSHEADLLFEELPRDLPYHVVVIFMTEGDPQGGWWHTINYGSQKDGRVSEEDFLETCLKSLKKLANNAKSARVFGMSCGFNLKVKGVMSAIVRYMERTPFDSLVLPNTCSLLLCEYVHIFPEIFINLFYFGAGLERTLHRTWGKSKEARTHTGLIIMDRARRDSDMKVQLISYAPVISCPLGVPLPLAKTVCGCPEANWSFKKELQHPPEVIFIYRTKCCQIELQVGIHPDQRRQTKEYEVSLVVEAWNRGKGRFTFNELKNVQMKLLPRNSDGTPNLVDRSEMWTYSGKRAVERQAKIGAANQ</sequence>
<accession>A0A0K6G163</accession>
<dbReference type="InterPro" id="IPR013083">
    <property type="entry name" value="Znf_RING/FYVE/PHD"/>
</dbReference>
<evidence type="ECO:0000313" key="1">
    <source>
        <dbReference type="EMBL" id="CUA72103.1"/>
    </source>
</evidence>
<keyword evidence="2" id="KW-1185">Reference proteome</keyword>
<dbReference type="EMBL" id="CYGV01001286">
    <property type="protein sequence ID" value="CUA72103.1"/>
    <property type="molecule type" value="Genomic_DNA"/>
</dbReference>
<dbReference type="AlphaFoldDB" id="A0A0K6G163"/>